<dbReference type="AlphaFoldDB" id="A0A2K3KG55"/>
<evidence type="ECO:0000313" key="2">
    <source>
        <dbReference type="EMBL" id="PNX65248.1"/>
    </source>
</evidence>
<feature type="transmembrane region" description="Helical" evidence="1">
    <location>
        <begin position="20"/>
        <end position="45"/>
    </location>
</feature>
<sequence length="55" mass="5935">MSGEMASGARIVGVADEDSSWYMLIGEQTYFGSFVVVLVAAISLCRDEICAEMQP</sequence>
<keyword evidence="1" id="KW-0472">Membrane</keyword>
<keyword evidence="1" id="KW-0812">Transmembrane</keyword>
<keyword evidence="1" id="KW-1133">Transmembrane helix</keyword>
<dbReference type="EMBL" id="ASHM01176795">
    <property type="protein sequence ID" value="PNX65248.1"/>
    <property type="molecule type" value="Genomic_DNA"/>
</dbReference>
<dbReference type="Proteomes" id="UP000236291">
    <property type="component" value="Unassembled WGS sequence"/>
</dbReference>
<accession>A0A2K3KG55</accession>
<evidence type="ECO:0000313" key="3">
    <source>
        <dbReference type="Proteomes" id="UP000236291"/>
    </source>
</evidence>
<protein>
    <submittedName>
        <fullName evidence="2">Uncharacterized protein</fullName>
    </submittedName>
</protein>
<gene>
    <name evidence="2" type="ORF">L195_g062499</name>
</gene>
<proteinExistence type="predicted"/>
<feature type="non-terminal residue" evidence="2">
    <location>
        <position position="55"/>
    </location>
</feature>
<name>A0A2K3KG55_TRIPR</name>
<comment type="caution">
    <text evidence="2">The sequence shown here is derived from an EMBL/GenBank/DDBJ whole genome shotgun (WGS) entry which is preliminary data.</text>
</comment>
<organism evidence="2 3">
    <name type="scientific">Trifolium pratense</name>
    <name type="common">Red clover</name>
    <dbReference type="NCBI Taxonomy" id="57577"/>
    <lineage>
        <taxon>Eukaryota</taxon>
        <taxon>Viridiplantae</taxon>
        <taxon>Streptophyta</taxon>
        <taxon>Embryophyta</taxon>
        <taxon>Tracheophyta</taxon>
        <taxon>Spermatophyta</taxon>
        <taxon>Magnoliopsida</taxon>
        <taxon>eudicotyledons</taxon>
        <taxon>Gunneridae</taxon>
        <taxon>Pentapetalae</taxon>
        <taxon>rosids</taxon>
        <taxon>fabids</taxon>
        <taxon>Fabales</taxon>
        <taxon>Fabaceae</taxon>
        <taxon>Papilionoideae</taxon>
        <taxon>50 kb inversion clade</taxon>
        <taxon>NPAAA clade</taxon>
        <taxon>Hologalegina</taxon>
        <taxon>IRL clade</taxon>
        <taxon>Trifolieae</taxon>
        <taxon>Trifolium</taxon>
    </lineage>
</organism>
<reference evidence="2 3" key="1">
    <citation type="journal article" date="2014" name="Am. J. Bot.">
        <title>Genome assembly and annotation for red clover (Trifolium pratense; Fabaceae).</title>
        <authorList>
            <person name="Istvanek J."/>
            <person name="Jaros M."/>
            <person name="Krenek A."/>
            <person name="Repkova J."/>
        </authorList>
    </citation>
    <scope>NUCLEOTIDE SEQUENCE [LARGE SCALE GENOMIC DNA]</scope>
    <source>
        <strain evidence="3">cv. Tatra</strain>
        <tissue evidence="2">Young leaves</tissue>
    </source>
</reference>
<reference evidence="2 3" key="2">
    <citation type="journal article" date="2017" name="Front. Plant Sci.">
        <title>Gene Classification and Mining of Molecular Markers Useful in Red Clover (Trifolium pratense) Breeding.</title>
        <authorList>
            <person name="Istvanek J."/>
            <person name="Dluhosova J."/>
            <person name="Dluhos P."/>
            <person name="Patkova L."/>
            <person name="Nedelnik J."/>
            <person name="Repkova J."/>
        </authorList>
    </citation>
    <scope>NUCLEOTIDE SEQUENCE [LARGE SCALE GENOMIC DNA]</scope>
    <source>
        <strain evidence="3">cv. Tatra</strain>
        <tissue evidence="2">Young leaves</tissue>
    </source>
</reference>
<evidence type="ECO:0000256" key="1">
    <source>
        <dbReference type="SAM" id="Phobius"/>
    </source>
</evidence>